<organism evidence="1 2">
    <name type="scientific">Sulfitobacter marinus</name>
    <dbReference type="NCBI Taxonomy" id="394264"/>
    <lineage>
        <taxon>Bacteria</taxon>
        <taxon>Pseudomonadati</taxon>
        <taxon>Pseudomonadota</taxon>
        <taxon>Alphaproteobacteria</taxon>
        <taxon>Rhodobacterales</taxon>
        <taxon>Roseobacteraceae</taxon>
        <taxon>Sulfitobacter</taxon>
    </lineage>
</organism>
<dbReference type="RefSeq" id="WP_093915022.1">
    <property type="nucleotide sequence ID" value="NZ_FPAJ01000001.1"/>
</dbReference>
<reference evidence="2" key="1">
    <citation type="submission" date="2016-10" db="EMBL/GenBank/DDBJ databases">
        <authorList>
            <person name="Varghese N."/>
            <person name="Submissions S."/>
        </authorList>
    </citation>
    <scope>NUCLEOTIDE SEQUENCE [LARGE SCALE GENOMIC DNA]</scope>
    <source>
        <strain evidence="2">DSM 23422</strain>
    </source>
</reference>
<accession>A0A1I6QNI5</accession>
<dbReference type="InterPro" id="IPR007486">
    <property type="entry name" value="YebE"/>
</dbReference>
<sequence length="286" mass="27561">MSLMKTLAKVAIGVAVAKGASAMMKKNGGGSAGTAGGLGGLLGGLAGGSASGSSAGGLQDMLGGLMGGSAGSAGGLGGLLNQLGGSSGASGGLGGLLNQLGGAGGSGASGGGLGGLLGGLAGAAGAGGLMAGLGGSTSGKPEREEADFGAVLNSQFDANPTPAIQPSQDQEVLAALMIAAMIQAAKSDGTFDQAEREKLLSHLGDVDAEEAAFVNARMDAPVDVDGLVAQTPEGMEAQVYAMSLLAIDLDTQDEAQYLHQLAKGYRMKPATVNEIHAQMGVPSLYT</sequence>
<dbReference type="STRING" id="394264.SAMN04488040_0823"/>
<dbReference type="Proteomes" id="UP000199239">
    <property type="component" value="Unassembled WGS sequence"/>
</dbReference>
<dbReference type="OrthoDB" id="7866618at2"/>
<proteinExistence type="predicted"/>
<evidence type="ECO:0000313" key="1">
    <source>
        <dbReference type="EMBL" id="SFS54016.1"/>
    </source>
</evidence>
<dbReference type="InterPro" id="IPR029024">
    <property type="entry name" value="TerB-like"/>
</dbReference>
<dbReference type="EMBL" id="FPAJ01000001">
    <property type="protein sequence ID" value="SFS54016.1"/>
    <property type="molecule type" value="Genomic_DNA"/>
</dbReference>
<dbReference type="AlphaFoldDB" id="A0A1I6QNI5"/>
<dbReference type="Pfam" id="PF04391">
    <property type="entry name" value="DUF533"/>
    <property type="match status" value="1"/>
</dbReference>
<evidence type="ECO:0000313" key="2">
    <source>
        <dbReference type="Proteomes" id="UP000199239"/>
    </source>
</evidence>
<name>A0A1I6QNI5_9RHOB</name>
<protein>
    <submittedName>
        <fullName evidence="1">Uncharacterized membrane protein YebE, DUF533 family</fullName>
    </submittedName>
</protein>
<dbReference type="SUPFAM" id="SSF158682">
    <property type="entry name" value="TerB-like"/>
    <property type="match status" value="1"/>
</dbReference>
<gene>
    <name evidence="1" type="ORF">SAMN04488040_0823</name>
</gene>
<dbReference type="CDD" id="cd07178">
    <property type="entry name" value="terB_like_YebE"/>
    <property type="match status" value="1"/>
</dbReference>
<keyword evidence="2" id="KW-1185">Reference proteome</keyword>